<evidence type="ECO:0000256" key="9">
    <source>
        <dbReference type="ARBA" id="ARBA00022960"/>
    </source>
</evidence>
<dbReference type="InterPro" id="IPR015956">
    <property type="entry name" value="Peniciliin-bd_prot_C_sf"/>
</dbReference>
<keyword evidence="10" id="KW-0573">Peptidoglycan synthesis</keyword>
<dbReference type="InterPro" id="IPR012907">
    <property type="entry name" value="Peptidase_S11_C"/>
</dbReference>
<dbReference type="GO" id="GO:0016787">
    <property type="term" value="F:hydrolase activity"/>
    <property type="evidence" value="ECO:0007669"/>
    <property type="project" value="UniProtKB-KW"/>
</dbReference>
<evidence type="ECO:0000256" key="3">
    <source>
        <dbReference type="ARBA" id="ARBA00007164"/>
    </source>
</evidence>
<keyword evidence="11" id="KW-0961">Cell wall biogenesis/degradation</keyword>
<evidence type="ECO:0000256" key="13">
    <source>
        <dbReference type="RuleBase" id="RU004016"/>
    </source>
</evidence>
<keyword evidence="6" id="KW-0645">Protease</keyword>
<dbReference type="Proteomes" id="UP001589758">
    <property type="component" value="Unassembled WGS sequence"/>
</dbReference>
<evidence type="ECO:0000256" key="6">
    <source>
        <dbReference type="ARBA" id="ARBA00022670"/>
    </source>
</evidence>
<reference evidence="15 16" key="1">
    <citation type="submission" date="2024-09" db="EMBL/GenBank/DDBJ databases">
        <authorList>
            <person name="Sun Q."/>
            <person name="Mori K."/>
        </authorList>
    </citation>
    <scope>NUCLEOTIDE SEQUENCE [LARGE SCALE GENOMIC DNA]</scope>
    <source>
        <strain evidence="15 16">CCM 8545</strain>
    </source>
</reference>
<evidence type="ECO:0000256" key="4">
    <source>
        <dbReference type="ARBA" id="ARBA00012448"/>
    </source>
</evidence>
<evidence type="ECO:0000313" key="15">
    <source>
        <dbReference type="EMBL" id="MFC0178807.1"/>
    </source>
</evidence>
<evidence type="ECO:0000259" key="14">
    <source>
        <dbReference type="SMART" id="SM00936"/>
    </source>
</evidence>
<name>A0ABV6C776_9GAMM</name>
<dbReference type="EMBL" id="JBHLXE010000016">
    <property type="protein sequence ID" value="MFC0178807.1"/>
    <property type="molecule type" value="Genomic_DNA"/>
</dbReference>
<evidence type="ECO:0000256" key="2">
    <source>
        <dbReference type="ARBA" id="ARBA00004752"/>
    </source>
</evidence>
<dbReference type="SUPFAM" id="SSF69189">
    <property type="entry name" value="Penicillin-binding protein associated domain"/>
    <property type="match status" value="1"/>
</dbReference>
<evidence type="ECO:0000256" key="7">
    <source>
        <dbReference type="ARBA" id="ARBA00022729"/>
    </source>
</evidence>
<dbReference type="PRINTS" id="PR00725">
    <property type="entry name" value="DADACBPTASE1"/>
</dbReference>
<evidence type="ECO:0000256" key="11">
    <source>
        <dbReference type="ARBA" id="ARBA00023316"/>
    </source>
</evidence>
<feature type="domain" description="Peptidase S11 D-Ala-D-Ala carboxypeptidase A C-terminal" evidence="14">
    <location>
        <begin position="315"/>
        <end position="406"/>
    </location>
</feature>
<dbReference type="Pfam" id="PF07943">
    <property type="entry name" value="PBP5_C"/>
    <property type="match status" value="1"/>
</dbReference>
<dbReference type="Gene3D" id="2.60.410.10">
    <property type="entry name" value="D-Ala-D-Ala carboxypeptidase, C-terminal domain"/>
    <property type="match status" value="1"/>
</dbReference>
<dbReference type="PANTHER" id="PTHR21581">
    <property type="entry name" value="D-ALANYL-D-ALANINE CARBOXYPEPTIDASE"/>
    <property type="match status" value="1"/>
</dbReference>
<organism evidence="15 16">
    <name type="scientific">Thorsellia kenyensis</name>
    <dbReference type="NCBI Taxonomy" id="1549888"/>
    <lineage>
        <taxon>Bacteria</taxon>
        <taxon>Pseudomonadati</taxon>
        <taxon>Pseudomonadota</taxon>
        <taxon>Gammaproteobacteria</taxon>
        <taxon>Enterobacterales</taxon>
        <taxon>Thorselliaceae</taxon>
        <taxon>Thorsellia</taxon>
    </lineage>
</organism>
<keyword evidence="7" id="KW-0732">Signal</keyword>
<dbReference type="InterPro" id="IPR012338">
    <property type="entry name" value="Beta-lactam/transpept-like"/>
</dbReference>
<comment type="catalytic activity">
    <reaction evidence="12">
        <text>Preferential cleavage: (Ac)2-L-Lys-D-Ala-|-D-Ala. Also transpeptidation of peptidyl-alanyl moieties that are N-acyl substituents of D-alanine.</text>
        <dbReference type="EC" id="3.4.16.4"/>
    </reaction>
</comment>
<comment type="function">
    <text evidence="1">Removes C-terminal D-alanyl residues from sugar-peptide cell wall precursors.</text>
</comment>
<evidence type="ECO:0000256" key="1">
    <source>
        <dbReference type="ARBA" id="ARBA00003217"/>
    </source>
</evidence>
<protein>
    <recommendedName>
        <fullName evidence="4">serine-type D-Ala-D-Ala carboxypeptidase</fullName>
        <ecNumber evidence="4">3.4.16.4</ecNumber>
    </recommendedName>
</protein>
<comment type="pathway">
    <text evidence="2">Cell wall biogenesis; peptidoglycan biosynthesis.</text>
</comment>
<dbReference type="InterPro" id="IPR018044">
    <property type="entry name" value="Peptidase_S11"/>
</dbReference>
<evidence type="ECO:0000313" key="16">
    <source>
        <dbReference type="Proteomes" id="UP001589758"/>
    </source>
</evidence>
<evidence type="ECO:0000256" key="12">
    <source>
        <dbReference type="ARBA" id="ARBA00034000"/>
    </source>
</evidence>
<keyword evidence="9" id="KW-0133">Cell shape</keyword>
<gene>
    <name evidence="15" type="ORF">ACFFIT_01630</name>
</gene>
<accession>A0ABV6C776</accession>
<keyword evidence="16" id="KW-1185">Reference proteome</keyword>
<evidence type="ECO:0000256" key="5">
    <source>
        <dbReference type="ARBA" id="ARBA00022645"/>
    </source>
</evidence>
<dbReference type="RefSeq" id="WP_385875780.1">
    <property type="nucleotide sequence ID" value="NZ_JBHLXE010000016.1"/>
</dbReference>
<dbReference type="InterPro" id="IPR001967">
    <property type="entry name" value="Peptidase_S11_N"/>
</dbReference>
<keyword evidence="5" id="KW-0121">Carboxypeptidase</keyword>
<proteinExistence type="inferred from homology"/>
<dbReference type="EC" id="3.4.16.4" evidence="4"/>
<dbReference type="SUPFAM" id="SSF56601">
    <property type="entry name" value="beta-lactamase/transpeptidase-like"/>
    <property type="match status" value="1"/>
</dbReference>
<dbReference type="Pfam" id="PF00768">
    <property type="entry name" value="Peptidase_S11"/>
    <property type="match status" value="1"/>
</dbReference>
<dbReference type="PANTHER" id="PTHR21581:SF6">
    <property type="entry name" value="TRAFFICKING PROTEIN PARTICLE COMPLEX SUBUNIT 12"/>
    <property type="match status" value="1"/>
</dbReference>
<sequence length="426" mass="46820">MKITKQGKQNTLFNITKGFWPLFFVCCLSVIIIYSSQSLAQTTNETNLNLQSIAQTSSAPIEVPVIEAKAYILMDASNGQVLAEYNADMKLAPASLTKIMTSYVVGQFLAKGQIANEDIVTVSKNAWVQGNPELKGSSLMFLEPNQRVSVLDLNLGLVVQSGNDAAIALAEHVSGSQEKFIQLMNEYSVQMGLVNTHFKTVHGLDMDGQFSTARDMALLSKALIKDLPEEYKLNSIKEFTYGKIKQMNRNRLLWSDTLKVDGLKTGHTSGAGYNLVSSAYDDTGMRLIAVVLGTESDKKRFSESEKLLSFGFRAFETRTLAKAGTVLSKQPIWYGAQNEVELGLSEDAVLTFPRGQANQLRATQTLSQTVLEAPLNQGQEVGKVVFKIGETVIAEKPLVVLKAVEQGGFFSRLWDFIVLTVSGWFS</sequence>
<comment type="caution">
    <text evidence="15">The sequence shown here is derived from an EMBL/GenBank/DDBJ whole genome shotgun (WGS) entry which is preliminary data.</text>
</comment>
<keyword evidence="8 15" id="KW-0378">Hydrolase</keyword>
<evidence type="ECO:0000256" key="10">
    <source>
        <dbReference type="ARBA" id="ARBA00022984"/>
    </source>
</evidence>
<dbReference type="SMART" id="SM00936">
    <property type="entry name" value="PBP5_C"/>
    <property type="match status" value="1"/>
</dbReference>
<dbReference type="InterPro" id="IPR037167">
    <property type="entry name" value="Peptidase_S11_C_sf"/>
</dbReference>
<dbReference type="Gene3D" id="3.40.710.10">
    <property type="entry name" value="DD-peptidase/beta-lactamase superfamily"/>
    <property type="match status" value="1"/>
</dbReference>
<comment type="similarity">
    <text evidence="3 13">Belongs to the peptidase S11 family.</text>
</comment>
<evidence type="ECO:0000256" key="8">
    <source>
        <dbReference type="ARBA" id="ARBA00022801"/>
    </source>
</evidence>